<dbReference type="Gramene" id="OBART09G06270.1">
    <property type="protein sequence ID" value="OBART09G06270.1"/>
    <property type="gene ID" value="OBART09G06270"/>
</dbReference>
<organism evidence="1">
    <name type="scientific">Oryza barthii</name>
    <dbReference type="NCBI Taxonomy" id="65489"/>
    <lineage>
        <taxon>Eukaryota</taxon>
        <taxon>Viridiplantae</taxon>
        <taxon>Streptophyta</taxon>
        <taxon>Embryophyta</taxon>
        <taxon>Tracheophyta</taxon>
        <taxon>Spermatophyta</taxon>
        <taxon>Magnoliopsida</taxon>
        <taxon>Liliopsida</taxon>
        <taxon>Poales</taxon>
        <taxon>Poaceae</taxon>
        <taxon>BOP clade</taxon>
        <taxon>Oryzoideae</taxon>
        <taxon>Oryzeae</taxon>
        <taxon>Oryzinae</taxon>
        <taxon>Oryza</taxon>
    </lineage>
</organism>
<protein>
    <submittedName>
        <fullName evidence="1">Uncharacterized protein</fullName>
    </submittedName>
</protein>
<dbReference type="AlphaFoldDB" id="A0A0D3H5I7"/>
<dbReference type="Proteomes" id="UP000026960">
    <property type="component" value="Chromosome 9"/>
</dbReference>
<proteinExistence type="predicted"/>
<dbReference type="HOGENOM" id="CLU_2835213_0_0_1"/>
<reference evidence="1" key="1">
    <citation type="journal article" date="2009" name="Rice">
        <title>De Novo Next Generation Sequencing of Plant Genomes.</title>
        <authorList>
            <person name="Rounsley S."/>
            <person name="Marri P.R."/>
            <person name="Yu Y."/>
            <person name="He R."/>
            <person name="Sisneros N."/>
            <person name="Goicoechea J.L."/>
            <person name="Lee S.J."/>
            <person name="Angelova A."/>
            <person name="Kudrna D."/>
            <person name="Luo M."/>
            <person name="Affourtit J."/>
            <person name="Desany B."/>
            <person name="Knight J."/>
            <person name="Niazi F."/>
            <person name="Egholm M."/>
            <person name="Wing R.A."/>
        </authorList>
    </citation>
    <scope>NUCLEOTIDE SEQUENCE [LARGE SCALE GENOMIC DNA]</scope>
    <source>
        <strain evidence="1">cv. IRGC 105608</strain>
    </source>
</reference>
<keyword evidence="2" id="KW-1185">Reference proteome</keyword>
<evidence type="ECO:0000313" key="2">
    <source>
        <dbReference type="Proteomes" id="UP000026960"/>
    </source>
</evidence>
<dbReference type="EnsemblPlants" id="OBART09G06270.1">
    <property type="protein sequence ID" value="OBART09G06270.1"/>
    <property type="gene ID" value="OBART09G06270"/>
</dbReference>
<name>A0A0D3H5I7_9ORYZ</name>
<sequence>MDTVSADEAPSSYEEVYYAAAEQEEGEQGKPHLPPLNTLNPCFGGEVTLAEDDYVGDLSIFQDGSY</sequence>
<evidence type="ECO:0000313" key="1">
    <source>
        <dbReference type="EnsemblPlants" id="OBART09G06270.1"/>
    </source>
</evidence>
<accession>A0A0D3H5I7</accession>
<dbReference type="PaxDb" id="65489-OBART09G06270.1"/>
<reference evidence="1" key="2">
    <citation type="submission" date="2015-03" db="UniProtKB">
        <authorList>
            <consortium name="EnsemblPlants"/>
        </authorList>
    </citation>
    <scope>IDENTIFICATION</scope>
</reference>